<evidence type="ECO:0000313" key="2">
    <source>
        <dbReference type="EMBL" id="TWB45485.1"/>
    </source>
</evidence>
<evidence type="ECO:0000256" key="1">
    <source>
        <dbReference type="SAM" id="Phobius"/>
    </source>
</evidence>
<dbReference type="AlphaFoldDB" id="A0A560HGB0"/>
<evidence type="ECO:0000313" key="3">
    <source>
        <dbReference type="Proteomes" id="UP000315751"/>
    </source>
</evidence>
<accession>A0A560HGB0</accession>
<dbReference type="OrthoDB" id="10010505at2"/>
<keyword evidence="3" id="KW-1185">Reference proteome</keyword>
<sequence length="246" mass="27106">MKFRSWVWPIILAVVLIPIIIVFFDALLCSKAGEIAGALGGLIGGLVGAGGAIYAVSLAVSSQRKEEARRVTRAINIEVAVYVKYVIGALEICNQIAKARTLLPTNQASYITKSIPIDPTVYTAVADRIGLLIHPEATVSFYARILEAKAMTEALEKKPKDVSQTMYVPSPTEHVSMKNVQPVVDVLLTALELSRPIINAEPEFRGRDVFDKLVRKRTLEQIEQAREGVRSWYPNSECFSPPPMEL</sequence>
<name>A0A560HGB0_9PROT</name>
<comment type="caution">
    <text evidence="2">The sequence shown here is derived from an EMBL/GenBank/DDBJ whole genome shotgun (WGS) entry which is preliminary data.</text>
</comment>
<dbReference type="EMBL" id="VITR01000002">
    <property type="protein sequence ID" value="TWB45485.1"/>
    <property type="molecule type" value="Genomic_DNA"/>
</dbReference>
<feature type="transmembrane region" description="Helical" evidence="1">
    <location>
        <begin position="35"/>
        <end position="60"/>
    </location>
</feature>
<feature type="transmembrane region" description="Helical" evidence="1">
    <location>
        <begin position="6"/>
        <end position="28"/>
    </location>
</feature>
<keyword evidence="1" id="KW-0812">Transmembrane</keyword>
<proteinExistence type="predicted"/>
<dbReference type="RefSeq" id="WP_145729869.1">
    <property type="nucleotide sequence ID" value="NZ_VITR01000002.1"/>
</dbReference>
<protein>
    <submittedName>
        <fullName evidence="2">Uncharacterized protein</fullName>
    </submittedName>
</protein>
<dbReference type="Proteomes" id="UP000315751">
    <property type="component" value="Unassembled WGS sequence"/>
</dbReference>
<keyword evidence="1" id="KW-1133">Transmembrane helix</keyword>
<reference evidence="2 3" key="1">
    <citation type="submission" date="2019-06" db="EMBL/GenBank/DDBJ databases">
        <title>Genomic Encyclopedia of Type Strains, Phase IV (KMG-V): Genome sequencing to study the core and pangenomes of soil and plant-associated prokaryotes.</title>
        <authorList>
            <person name="Whitman W."/>
        </authorList>
    </citation>
    <scope>NUCLEOTIDE SEQUENCE [LARGE SCALE GENOMIC DNA]</scope>
    <source>
        <strain evidence="2 3">BR 11622</strain>
    </source>
</reference>
<gene>
    <name evidence="2" type="ORF">FBZ90_102443</name>
</gene>
<keyword evidence="1" id="KW-0472">Membrane</keyword>
<organism evidence="2 3">
    <name type="scientific">Nitrospirillum amazonense</name>
    <dbReference type="NCBI Taxonomy" id="28077"/>
    <lineage>
        <taxon>Bacteria</taxon>
        <taxon>Pseudomonadati</taxon>
        <taxon>Pseudomonadota</taxon>
        <taxon>Alphaproteobacteria</taxon>
        <taxon>Rhodospirillales</taxon>
        <taxon>Azospirillaceae</taxon>
        <taxon>Nitrospirillum</taxon>
    </lineage>
</organism>